<reference evidence="2" key="1">
    <citation type="submission" date="2022-11" db="EMBL/GenBank/DDBJ databases">
        <authorList>
            <person name="Petersen C."/>
        </authorList>
    </citation>
    <scope>NUCLEOTIDE SEQUENCE</scope>
    <source>
        <strain evidence="2">IBT 22155</strain>
    </source>
</reference>
<dbReference type="InterPro" id="IPR016137">
    <property type="entry name" value="RGS"/>
</dbReference>
<dbReference type="RefSeq" id="XP_056526373.1">
    <property type="nucleotide sequence ID" value="XM_056661207.1"/>
</dbReference>
<evidence type="ECO:0000313" key="2">
    <source>
        <dbReference type="EMBL" id="KAJ5145899.1"/>
    </source>
</evidence>
<evidence type="ECO:0000259" key="1">
    <source>
        <dbReference type="PROSITE" id="PS50132"/>
    </source>
</evidence>
<organism evidence="2 3">
    <name type="scientific">Penicillium bovifimosum</name>
    <dbReference type="NCBI Taxonomy" id="126998"/>
    <lineage>
        <taxon>Eukaryota</taxon>
        <taxon>Fungi</taxon>
        <taxon>Dikarya</taxon>
        <taxon>Ascomycota</taxon>
        <taxon>Pezizomycotina</taxon>
        <taxon>Eurotiomycetes</taxon>
        <taxon>Eurotiomycetidae</taxon>
        <taxon>Eurotiales</taxon>
        <taxon>Aspergillaceae</taxon>
        <taxon>Penicillium</taxon>
    </lineage>
</organism>
<dbReference type="PROSITE" id="PS50132">
    <property type="entry name" value="RGS"/>
    <property type="match status" value="1"/>
</dbReference>
<dbReference type="Gene3D" id="1.10.167.10">
    <property type="entry name" value="Regulator of G-protein Signalling 4, domain 2"/>
    <property type="match status" value="1"/>
</dbReference>
<sequence>MSLNQDSSAALQAEQKPISLPTILKDILSDKAPKPYTAGAFFDFAAAKHCTESIDFIVKAQNYHDLYPSLQSFMHEKVTQEAASVGEEWGYLMRTFISPGSPCELNLPSSIRNELLSHDPMLIPPPPVDLEPAVQHTSETLIDNVLIPFLKSSPVLDSSASLTPPTPSNQWAALSDRFSAKRPPIKRTPSILKEIGHTLSQFWKRAADRDPDK</sequence>
<reference evidence="2" key="2">
    <citation type="journal article" date="2023" name="IMA Fungus">
        <title>Comparative genomic study of the Penicillium genus elucidates a diverse pangenome and 15 lateral gene transfer events.</title>
        <authorList>
            <person name="Petersen C."/>
            <person name="Sorensen T."/>
            <person name="Nielsen M.R."/>
            <person name="Sondergaard T.E."/>
            <person name="Sorensen J.L."/>
            <person name="Fitzpatrick D.A."/>
            <person name="Frisvad J.C."/>
            <person name="Nielsen K.L."/>
        </authorList>
    </citation>
    <scope>NUCLEOTIDE SEQUENCE</scope>
    <source>
        <strain evidence="2">IBT 22155</strain>
    </source>
</reference>
<dbReference type="InterPro" id="IPR044926">
    <property type="entry name" value="RGS_subdomain_2"/>
</dbReference>
<gene>
    <name evidence="2" type="ORF">N7515_000463</name>
</gene>
<dbReference type="InterPro" id="IPR036305">
    <property type="entry name" value="RGS_sf"/>
</dbReference>
<feature type="domain" description="RGS" evidence="1">
    <location>
        <begin position="41"/>
        <end position="152"/>
    </location>
</feature>
<dbReference type="SUPFAM" id="SSF48097">
    <property type="entry name" value="Regulator of G-protein signaling, RGS"/>
    <property type="match status" value="1"/>
</dbReference>
<dbReference type="EMBL" id="JAPQKL010000001">
    <property type="protein sequence ID" value="KAJ5145899.1"/>
    <property type="molecule type" value="Genomic_DNA"/>
</dbReference>
<accession>A0A9W9L9W7</accession>
<evidence type="ECO:0000313" key="3">
    <source>
        <dbReference type="Proteomes" id="UP001149079"/>
    </source>
</evidence>
<name>A0A9W9L9W7_9EURO</name>
<dbReference type="AlphaFoldDB" id="A0A9W9L9W7"/>
<dbReference type="Proteomes" id="UP001149079">
    <property type="component" value="Unassembled WGS sequence"/>
</dbReference>
<protein>
    <recommendedName>
        <fullName evidence="1">RGS domain-containing protein</fullName>
    </recommendedName>
</protein>
<dbReference type="Pfam" id="PF00615">
    <property type="entry name" value="RGS"/>
    <property type="match status" value="1"/>
</dbReference>
<keyword evidence="3" id="KW-1185">Reference proteome</keyword>
<dbReference type="OrthoDB" id="10266999at2759"/>
<comment type="caution">
    <text evidence="2">The sequence shown here is derived from an EMBL/GenBank/DDBJ whole genome shotgun (WGS) entry which is preliminary data.</text>
</comment>
<dbReference type="CDD" id="cd07440">
    <property type="entry name" value="RGS"/>
    <property type="match status" value="1"/>
</dbReference>
<proteinExistence type="predicted"/>
<dbReference type="GeneID" id="81400377"/>